<evidence type="ECO:0000256" key="1">
    <source>
        <dbReference type="ARBA" id="ARBA00004123"/>
    </source>
</evidence>
<feature type="region of interest" description="Disordered" evidence="6">
    <location>
        <begin position="136"/>
        <end position="181"/>
    </location>
</feature>
<gene>
    <name evidence="7" type="ORF">GX51_06623</name>
</gene>
<dbReference type="GO" id="GO:1990846">
    <property type="term" value="F:ribonucleoside-diphosphate reductase inhibitor activity"/>
    <property type="evidence" value="ECO:0007669"/>
    <property type="project" value="TreeGrafter"/>
</dbReference>
<name>A0A2B7WQ44_9EURO</name>
<keyword evidence="5" id="KW-0539">Nucleus</keyword>
<evidence type="ECO:0000313" key="8">
    <source>
        <dbReference type="Proteomes" id="UP000224080"/>
    </source>
</evidence>
<dbReference type="Proteomes" id="UP000224080">
    <property type="component" value="Unassembled WGS sequence"/>
</dbReference>
<dbReference type="PANTHER" id="PTHR28081">
    <property type="entry name" value="DAMAGE-REGULATED IMPORT FACILITATOR 1-RELATED"/>
    <property type="match status" value="1"/>
</dbReference>
<dbReference type="InterPro" id="IPR018247">
    <property type="entry name" value="EF_Hand_1_Ca_BS"/>
</dbReference>
<evidence type="ECO:0000256" key="3">
    <source>
        <dbReference type="ARBA" id="ARBA00005459"/>
    </source>
</evidence>
<dbReference type="PROSITE" id="PS00018">
    <property type="entry name" value="EF_HAND_1"/>
    <property type="match status" value="1"/>
</dbReference>
<dbReference type="Pfam" id="PF08591">
    <property type="entry name" value="RNR_inhib"/>
    <property type="match status" value="1"/>
</dbReference>
<feature type="region of interest" description="Disordered" evidence="6">
    <location>
        <begin position="231"/>
        <end position="253"/>
    </location>
</feature>
<comment type="caution">
    <text evidence="7">The sequence shown here is derived from an EMBL/GenBank/DDBJ whole genome shotgun (WGS) entry which is preliminary data.</text>
</comment>
<dbReference type="GO" id="GO:0008104">
    <property type="term" value="P:intracellular protein localization"/>
    <property type="evidence" value="ECO:0007669"/>
    <property type="project" value="TreeGrafter"/>
</dbReference>
<sequence>MATTSSSTSKRRRFQVPITKYFSSDNNAEFSSYGSSHFNYSAPTHSPAPSLPHKVQSSLLNVGMRVRKSVPEGYKTTTATKTVFHISHTDSPATTSYGELAPFCGVLKTGNLAVQTFPAPAVDPHQRMHALDQEWDKGSIPSGSQESTDSFAVPKVNPHKRPFEPDLADSDGEGNVDEDEYSDIFPRGFHQMWKSTIPITNTALALSSPTSPPSSSPRPILLPRLTQKVGKFQNHEQQHQRHHKARDSGQGNHDSLVVSMAQDVDFEEAHFLRRREEVDDDEVVVSRRYGAMEVEMGGVS</sequence>
<reference evidence="7 8" key="1">
    <citation type="submission" date="2017-10" db="EMBL/GenBank/DDBJ databases">
        <title>Comparative genomics in systemic dimorphic fungi from Ajellomycetaceae.</title>
        <authorList>
            <person name="Munoz J.F."/>
            <person name="Mcewen J.G."/>
            <person name="Clay O.K."/>
            <person name="Cuomo C.A."/>
        </authorList>
    </citation>
    <scope>NUCLEOTIDE SEQUENCE [LARGE SCALE GENOMIC DNA]</scope>
    <source>
        <strain evidence="7 8">UAMH130</strain>
    </source>
</reference>
<organism evidence="7 8">
    <name type="scientific">Blastomyces parvus</name>
    <dbReference type="NCBI Taxonomy" id="2060905"/>
    <lineage>
        <taxon>Eukaryota</taxon>
        <taxon>Fungi</taxon>
        <taxon>Dikarya</taxon>
        <taxon>Ascomycota</taxon>
        <taxon>Pezizomycotina</taxon>
        <taxon>Eurotiomycetes</taxon>
        <taxon>Eurotiomycetidae</taxon>
        <taxon>Onygenales</taxon>
        <taxon>Ajellomycetaceae</taxon>
        <taxon>Blastomyces</taxon>
    </lineage>
</organism>
<dbReference type="PANTHER" id="PTHR28081:SF1">
    <property type="entry name" value="DAMAGE-REGULATED IMPORT FACILITATOR 1"/>
    <property type="match status" value="1"/>
</dbReference>
<comment type="subcellular location">
    <subcellularLocation>
        <location evidence="2">Cytoplasm</location>
    </subcellularLocation>
    <subcellularLocation>
        <location evidence="1">Nucleus</location>
    </subcellularLocation>
</comment>
<accession>A0A2B7WQ44</accession>
<feature type="compositionally biased region" description="Polar residues" evidence="6">
    <location>
        <begin position="141"/>
        <end position="150"/>
    </location>
</feature>
<evidence type="ECO:0000256" key="4">
    <source>
        <dbReference type="ARBA" id="ARBA00022490"/>
    </source>
</evidence>
<dbReference type="AlphaFoldDB" id="A0A2B7WQ44"/>
<proteinExistence type="inferred from homology"/>
<evidence type="ECO:0000256" key="5">
    <source>
        <dbReference type="ARBA" id="ARBA00023242"/>
    </source>
</evidence>
<evidence type="ECO:0000256" key="2">
    <source>
        <dbReference type="ARBA" id="ARBA00004496"/>
    </source>
</evidence>
<evidence type="ECO:0000313" key="7">
    <source>
        <dbReference type="EMBL" id="PGG98764.1"/>
    </source>
</evidence>
<keyword evidence="4" id="KW-0963">Cytoplasm</keyword>
<evidence type="ECO:0000256" key="6">
    <source>
        <dbReference type="SAM" id="MobiDB-lite"/>
    </source>
</evidence>
<feature type="compositionally biased region" description="Acidic residues" evidence="6">
    <location>
        <begin position="166"/>
        <end position="181"/>
    </location>
</feature>
<protein>
    <submittedName>
        <fullName evidence="7">Uncharacterized protein</fullName>
    </submittedName>
</protein>
<dbReference type="GO" id="GO:0005737">
    <property type="term" value="C:cytoplasm"/>
    <property type="evidence" value="ECO:0007669"/>
    <property type="project" value="UniProtKB-SubCell"/>
</dbReference>
<comment type="similarity">
    <text evidence="3">Belongs to the DIF1/spd1 family.</text>
</comment>
<dbReference type="GO" id="GO:0005634">
    <property type="term" value="C:nucleus"/>
    <property type="evidence" value="ECO:0007669"/>
    <property type="project" value="UniProtKB-SubCell"/>
</dbReference>
<keyword evidence="8" id="KW-1185">Reference proteome</keyword>
<dbReference type="EMBL" id="PDNC01000113">
    <property type="protein sequence ID" value="PGG98764.1"/>
    <property type="molecule type" value="Genomic_DNA"/>
</dbReference>
<dbReference type="OrthoDB" id="4072855at2759"/>
<dbReference type="InterPro" id="IPR013900">
    <property type="entry name" value="RNR_inhibitor"/>
</dbReference>